<dbReference type="InterPro" id="IPR050091">
    <property type="entry name" value="PKS_NRPS_Biosynth_Enz"/>
</dbReference>
<dbReference type="GO" id="GO:0044550">
    <property type="term" value="P:secondary metabolite biosynthetic process"/>
    <property type="evidence" value="ECO:0007669"/>
    <property type="project" value="TreeGrafter"/>
</dbReference>
<comment type="caution">
    <text evidence="3">Lacks conserved residue(s) required for the propagation of feature annotation.</text>
</comment>
<reference evidence="5 6" key="1">
    <citation type="submission" date="2019-03" db="EMBL/GenBank/DDBJ databases">
        <title>Draft genome sequence of Xylaria hypoxylon DSM 108379, a ubiquitous saprotrophic-parasitic fungi on hardwood.</title>
        <authorList>
            <person name="Buettner E."/>
            <person name="Leonhardt S."/>
            <person name="Gebauer A.M."/>
            <person name="Liers C."/>
            <person name="Hofrichter M."/>
            <person name="Kellner H."/>
        </authorList>
    </citation>
    <scope>NUCLEOTIDE SEQUENCE [LARGE SCALE GENOMIC DNA]</scope>
    <source>
        <strain evidence="5 6">DSM 108379</strain>
    </source>
</reference>
<protein>
    <recommendedName>
        <fullName evidence="4">PKS/mFAS DH domain-containing protein</fullName>
    </recommendedName>
</protein>
<dbReference type="InterPro" id="IPR042104">
    <property type="entry name" value="PKS_dehydratase_sf"/>
</dbReference>
<dbReference type="AlphaFoldDB" id="A0A4Z0YJG8"/>
<comment type="caution">
    <text evidence="5">The sequence shown here is derived from an EMBL/GenBank/DDBJ whole genome shotgun (WGS) entry which is preliminary data.</text>
</comment>
<feature type="region of interest" description="N-terminal hotdog fold" evidence="3">
    <location>
        <begin position="1"/>
        <end position="95"/>
    </location>
</feature>
<dbReference type="Gene3D" id="3.10.129.110">
    <property type="entry name" value="Polyketide synthase dehydratase"/>
    <property type="match status" value="1"/>
</dbReference>
<evidence type="ECO:0000313" key="5">
    <source>
        <dbReference type="EMBL" id="TGJ79415.1"/>
    </source>
</evidence>
<evidence type="ECO:0000259" key="4">
    <source>
        <dbReference type="PROSITE" id="PS52019"/>
    </source>
</evidence>
<feature type="domain" description="PKS/mFAS DH" evidence="4">
    <location>
        <begin position="1"/>
        <end position="282"/>
    </location>
</feature>
<evidence type="ECO:0000313" key="6">
    <source>
        <dbReference type="Proteomes" id="UP000297716"/>
    </source>
</evidence>
<dbReference type="GO" id="GO:0004312">
    <property type="term" value="F:fatty acid synthase activity"/>
    <property type="evidence" value="ECO:0007669"/>
    <property type="project" value="TreeGrafter"/>
</dbReference>
<dbReference type="STRING" id="37992.A0A4Z0YJG8"/>
<dbReference type="PANTHER" id="PTHR43775:SF29">
    <property type="entry name" value="ASPERFURANONE POLYKETIDE SYNTHASE AFOG-RELATED"/>
    <property type="match status" value="1"/>
</dbReference>
<proteinExistence type="predicted"/>
<dbReference type="GO" id="GO:0006633">
    <property type="term" value="P:fatty acid biosynthetic process"/>
    <property type="evidence" value="ECO:0007669"/>
    <property type="project" value="TreeGrafter"/>
</dbReference>
<organism evidence="5 6">
    <name type="scientific">Xylaria hypoxylon</name>
    <dbReference type="NCBI Taxonomy" id="37992"/>
    <lineage>
        <taxon>Eukaryota</taxon>
        <taxon>Fungi</taxon>
        <taxon>Dikarya</taxon>
        <taxon>Ascomycota</taxon>
        <taxon>Pezizomycotina</taxon>
        <taxon>Sordariomycetes</taxon>
        <taxon>Xylariomycetidae</taxon>
        <taxon>Xylariales</taxon>
        <taxon>Xylariaceae</taxon>
        <taxon>Xylaria</taxon>
    </lineage>
</organism>
<keyword evidence="2" id="KW-0597">Phosphoprotein</keyword>
<evidence type="ECO:0000256" key="3">
    <source>
        <dbReference type="PROSITE-ProRule" id="PRU01363"/>
    </source>
</evidence>
<feature type="region of interest" description="C-terminal hotdog fold" evidence="3">
    <location>
        <begin position="124"/>
        <end position="282"/>
    </location>
</feature>
<evidence type="ECO:0000256" key="2">
    <source>
        <dbReference type="ARBA" id="ARBA00022553"/>
    </source>
</evidence>
<dbReference type="EMBL" id="SKBN01000290">
    <property type="protein sequence ID" value="TGJ79415.1"/>
    <property type="molecule type" value="Genomic_DNA"/>
</dbReference>
<keyword evidence="1" id="KW-0596">Phosphopantetheine</keyword>
<sequence>MWYPASGMIVIAIEAVKQLLPSGQFDFELQDVSFTAPIIINETAEGTETQISMRPGAKTSNNREWDYKFRIFAKRDNGTWDDVCDGSITALRFSNTLQNSDFHNEGMVRQKANAEFAFAKSSCESSLNSSDMYHKVSEKIGLQYGSSFQGLTNIRYNRKGRAYAELLSLGLDDMRPSVSYTIHPATLDAIFQLAIPALSEGLKTSMPTLVPSRVTKLWVSHTGAGFHSSDYEKCNEVVQTEARFLSKRSATCSSTVLRQSDVQVTVKIEELELAQVARKDNESTEESEARVICHELE</sequence>
<dbReference type="Pfam" id="PF14765">
    <property type="entry name" value="PS-DH"/>
    <property type="match status" value="1"/>
</dbReference>
<dbReference type="OrthoDB" id="329835at2759"/>
<keyword evidence="6" id="KW-1185">Reference proteome</keyword>
<accession>A0A4Z0YJG8</accession>
<dbReference type="InterPro" id="IPR049551">
    <property type="entry name" value="PKS_DH_C"/>
</dbReference>
<dbReference type="PANTHER" id="PTHR43775">
    <property type="entry name" value="FATTY ACID SYNTHASE"/>
    <property type="match status" value="1"/>
</dbReference>
<evidence type="ECO:0000256" key="1">
    <source>
        <dbReference type="ARBA" id="ARBA00022450"/>
    </source>
</evidence>
<dbReference type="InterPro" id="IPR049900">
    <property type="entry name" value="PKS_mFAS_DH"/>
</dbReference>
<dbReference type="Proteomes" id="UP000297716">
    <property type="component" value="Unassembled WGS sequence"/>
</dbReference>
<dbReference type="PROSITE" id="PS52019">
    <property type="entry name" value="PKS_MFAS_DH"/>
    <property type="match status" value="1"/>
</dbReference>
<name>A0A4Z0YJG8_9PEZI</name>
<gene>
    <name evidence="5" type="ORF">E0Z10_g9359</name>
</gene>